<dbReference type="InterPro" id="IPR003770">
    <property type="entry name" value="MLTG-like"/>
</dbReference>
<evidence type="ECO:0000256" key="7">
    <source>
        <dbReference type="HAMAP-Rule" id="MF_02065"/>
    </source>
</evidence>
<feature type="compositionally biased region" description="Acidic residues" evidence="8">
    <location>
        <begin position="386"/>
        <end position="413"/>
    </location>
</feature>
<comment type="catalytic activity">
    <reaction evidence="7">
        <text>a peptidoglycan chain = a peptidoglycan chain with N-acetyl-1,6-anhydromuramyl-[peptide] at the reducing end + a peptidoglycan chain with N-acetylglucosamine at the non-reducing end.</text>
        <dbReference type="EC" id="4.2.2.29"/>
    </reaction>
</comment>
<name>A0A5R9DVZ8_9LACT</name>
<dbReference type="GO" id="GO:0008932">
    <property type="term" value="F:lytic endotransglycosylase activity"/>
    <property type="evidence" value="ECO:0007669"/>
    <property type="project" value="UniProtKB-UniRule"/>
</dbReference>
<comment type="similarity">
    <text evidence="7">Belongs to the transglycosylase MltG family.</text>
</comment>
<comment type="function">
    <text evidence="7">Functions as a peptidoglycan terminase that cleaves nascent peptidoglycan strands endolytically to terminate their elongation.</text>
</comment>
<evidence type="ECO:0000256" key="8">
    <source>
        <dbReference type="SAM" id="MobiDB-lite"/>
    </source>
</evidence>
<evidence type="ECO:0000256" key="2">
    <source>
        <dbReference type="ARBA" id="ARBA00022692"/>
    </source>
</evidence>
<evidence type="ECO:0000256" key="4">
    <source>
        <dbReference type="ARBA" id="ARBA00023136"/>
    </source>
</evidence>
<dbReference type="Proteomes" id="UP000306420">
    <property type="component" value="Unassembled WGS sequence"/>
</dbReference>
<dbReference type="Pfam" id="PF02618">
    <property type="entry name" value="YceG"/>
    <property type="match status" value="1"/>
</dbReference>
<evidence type="ECO:0000256" key="3">
    <source>
        <dbReference type="ARBA" id="ARBA00022989"/>
    </source>
</evidence>
<evidence type="ECO:0000313" key="10">
    <source>
        <dbReference type="Proteomes" id="UP000306420"/>
    </source>
</evidence>
<feature type="region of interest" description="Disordered" evidence="8">
    <location>
        <begin position="381"/>
        <end position="413"/>
    </location>
</feature>
<dbReference type="AlphaFoldDB" id="A0A5R9DVZ8"/>
<proteinExistence type="inferred from homology"/>
<dbReference type="OrthoDB" id="9814591at2"/>
<dbReference type="HAMAP" id="MF_02065">
    <property type="entry name" value="MltG"/>
    <property type="match status" value="1"/>
</dbReference>
<dbReference type="RefSeq" id="WP_138404646.1">
    <property type="nucleotide sequence ID" value="NZ_VBSP01000020.1"/>
</dbReference>
<evidence type="ECO:0000256" key="5">
    <source>
        <dbReference type="ARBA" id="ARBA00023239"/>
    </source>
</evidence>
<keyword evidence="4 7" id="KW-0472">Membrane</keyword>
<protein>
    <recommendedName>
        <fullName evidence="7">Endolytic murein transglycosylase</fullName>
        <ecNumber evidence="7">4.2.2.29</ecNumber>
    </recommendedName>
    <alternativeName>
        <fullName evidence="7">Peptidoglycan lytic transglycosylase</fullName>
    </alternativeName>
    <alternativeName>
        <fullName evidence="7">Peptidoglycan polymerization terminase</fullName>
    </alternativeName>
</protein>
<dbReference type="GO" id="GO:0071555">
    <property type="term" value="P:cell wall organization"/>
    <property type="evidence" value="ECO:0007669"/>
    <property type="project" value="UniProtKB-KW"/>
</dbReference>
<dbReference type="EMBL" id="VBSP01000020">
    <property type="protein sequence ID" value="TLQ41079.1"/>
    <property type="molecule type" value="Genomic_DNA"/>
</dbReference>
<evidence type="ECO:0000313" key="9">
    <source>
        <dbReference type="EMBL" id="TLQ41079.1"/>
    </source>
</evidence>
<dbReference type="CDD" id="cd08010">
    <property type="entry name" value="MltG_like"/>
    <property type="match status" value="1"/>
</dbReference>
<accession>A0A5R9DVZ8</accession>
<keyword evidence="5 7" id="KW-0456">Lyase</keyword>
<dbReference type="NCBIfam" id="TIGR00247">
    <property type="entry name" value="endolytic transglycosylase MltG"/>
    <property type="match status" value="1"/>
</dbReference>
<feature type="transmembrane region" description="Helical" evidence="7">
    <location>
        <begin position="30"/>
        <end position="53"/>
    </location>
</feature>
<reference evidence="9 10" key="1">
    <citation type="submission" date="2019-05" db="EMBL/GenBank/DDBJ databases">
        <title>The metagenome of a microbial culture collection derived from dairy environment covers the genomic content of the human microbiome.</title>
        <authorList>
            <person name="Roder T."/>
            <person name="Wuthrich D."/>
            <person name="Sattari Z."/>
            <person name="Von Ah U."/>
            <person name="Bar C."/>
            <person name="Ronchi F."/>
            <person name="Macpherson A.J."/>
            <person name="Ganal-Vonarburg S.C."/>
            <person name="Bruggmann R."/>
            <person name="Vergeres G."/>
        </authorList>
    </citation>
    <scope>NUCLEOTIDE SEQUENCE [LARGE SCALE GENOMIC DNA]</scope>
    <source>
        <strain evidence="9 10">FAM 24227</strain>
    </source>
</reference>
<comment type="caution">
    <text evidence="9">The sequence shown here is derived from an EMBL/GenBank/DDBJ whole genome shotgun (WGS) entry which is preliminary data.</text>
</comment>
<dbReference type="EC" id="4.2.2.29" evidence="7"/>
<dbReference type="Gene3D" id="3.30.1490.480">
    <property type="entry name" value="Endolytic murein transglycosylase"/>
    <property type="match status" value="1"/>
</dbReference>
<keyword evidence="6 7" id="KW-0961">Cell wall biogenesis/degradation</keyword>
<feature type="site" description="Important for catalytic activity" evidence="7">
    <location>
        <position position="263"/>
    </location>
</feature>
<keyword evidence="1 7" id="KW-1003">Cell membrane</keyword>
<dbReference type="GO" id="GO:0009252">
    <property type="term" value="P:peptidoglycan biosynthetic process"/>
    <property type="evidence" value="ECO:0007669"/>
    <property type="project" value="UniProtKB-UniRule"/>
</dbReference>
<dbReference type="GO" id="GO:0005886">
    <property type="term" value="C:plasma membrane"/>
    <property type="evidence" value="ECO:0007669"/>
    <property type="project" value="UniProtKB-SubCell"/>
</dbReference>
<evidence type="ECO:0000256" key="6">
    <source>
        <dbReference type="ARBA" id="ARBA00023316"/>
    </source>
</evidence>
<organism evidence="9 10">
    <name type="scientific">Ruoffia tabacinasalis</name>
    <dbReference type="NCBI Taxonomy" id="87458"/>
    <lineage>
        <taxon>Bacteria</taxon>
        <taxon>Bacillati</taxon>
        <taxon>Bacillota</taxon>
        <taxon>Bacilli</taxon>
        <taxon>Lactobacillales</taxon>
        <taxon>Aerococcaceae</taxon>
        <taxon>Ruoffia</taxon>
    </lineage>
</organism>
<dbReference type="PANTHER" id="PTHR30518:SF2">
    <property type="entry name" value="ENDOLYTIC MUREIN TRANSGLYCOSYLASE"/>
    <property type="match status" value="1"/>
</dbReference>
<keyword evidence="2 7" id="KW-0812">Transmembrane</keyword>
<gene>
    <name evidence="7 9" type="primary">mltG</name>
    <name evidence="9" type="ORF">FEZ33_06765</name>
</gene>
<dbReference type="PANTHER" id="PTHR30518">
    <property type="entry name" value="ENDOLYTIC MUREIN TRANSGLYCOSYLASE"/>
    <property type="match status" value="1"/>
</dbReference>
<keyword evidence="3 7" id="KW-1133">Transmembrane helix</keyword>
<comment type="subcellular location">
    <subcellularLocation>
        <location evidence="7">Cell membrane</location>
        <topology evidence="7">Single-pass membrane protein</topology>
    </subcellularLocation>
</comment>
<evidence type="ECO:0000256" key="1">
    <source>
        <dbReference type="ARBA" id="ARBA00022475"/>
    </source>
</evidence>
<sequence>MSKESWEDIKLRAKETETERVKERLWTNRIVRIIILLIVLIVLGTAIFGYFYVTRALSPVNSDNDQLVEVTIPFDSTSDDVANILEDNGIVRHADIFGIYMKANNEEALQAGHYEFSPSMDAQQVLTTIQEGGEPIFVDADTTITVIEGATIDEIATLVNENTAITEEEFMDTVQDEEFITNLQSQFPSLLEEVTQLEGLKYTLEGYLFPATYDYFAGMTAQELITEMVSAANLNYQRLVDDLTNTYLSYHEVLSLASIIEREAITEEDRGIVSGVFYNRLEVGMPLQSDVTVLYALGEHREFVTYTDLEVDSPYNLYMYDGLTPGPIGTPSYQAIVAAIYPTWNDYYYFVADIDTQEIYYSSTIEEHDALVEEFVNSRQASIEAEAGEDESTTDEEAAEIEETEEVVDEPVE</sequence>